<reference evidence="14 15" key="1">
    <citation type="journal article" date="2017" name="Curr. Biol.">
        <title>Genome architecture and evolution of a unichromosomal asexual nematode.</title>
        <authorList>
            <person name="Fradin H."/>
            <person name="Zegar C."/>
            <person name="Gutwein M."/>
            <person name="Lucas J."/>
            <person name="Kovtun M."/>
            <person name="Corcoran D."/>
            <person name="Baugh L.R."/>
            <person name="Kiontke K."/>
            <person name="Gunsalus K."/>
            <person name="Fitch D.H."/>
            <person name="Piano F."/>
        </authorList>
    </citation>
    <scope>NUCLEOTIDE SEQUENCE [LARGE SCALE GENOMIC DNA]</scope>
    <source>
        <strain evidence="14">PF1309</strain>
    </source>
</reference>
<keyword evidence="6 12" id="KW-0862">Zinc</keyword>
<organism evidence="14 15">
    <name type="scientific">Diploscapter pachys</name>
    <dbReference type="NCBI Taxonomy" id="2018661"/>
    <lineage>
        <taxon>Eukaryota</taxon>
        <taxon>Metazoa</taxon>
        <taxon>Ecdysozoa</taxon>
        <taxon>Nematoda</taxon>
        <taxon>Chromadorea</taxon>
        <taxon>Rhabditida</taxon>
        <taxon>Rhabditina</taxon>
        <taxon>Rhabditomorpha</taxon>
        <taxon>Rhabditoidea</taxon>
        <taxon>Rhabditidae</taxon>
        <taxon>Diploscapter</taxon>
    </lineage>
</organism>
<evidence type="ECO:0000256" key="10">
    <source>
        <dbReference type="ARBA" id="ARBA00055254"/>
    </source>
</evidence>
<dbReference type="STRING" id="2018661.A0A2A2KNX1"/>
<dbReference type="PROSITE" id="PS50023">
    <property type="entry name" value="LIM_DOMAIN_2"/>
    <property type="match status" value="2"/>
</dbReference>
<dbReference type="SUPFAM" id="SSF57716">
    <property type="entry name" value="Glucocorticoid receptor-like (DNA-binding domain)"/>
    <property type="match status" value="4"/>
</dbReference>
<dbReference type="GO" id="GO:0046872">
    <property type="term" value="F:metal ion binding"/>
    <property type="evidence" value="ECO:0007669"/>
    <property type="project" value="UniProtKB-KW"/>
</dbReference>
<evidence type="ECO:0000313" key="15">
    <source>
        <dbReference type="Proteomes" id="UP000218231"/>
    </source>
</evidence>
<dbReference type="GO" id="GO:0007517">
    <property type="term" value="P:muscle organ development"/>
    <property type="evidence" value="ECO:0007669"/>
    <property type="project" value="UniProtKB-KW"/>
</dbReference>
<keyword evidence="9" id="KW-0539">Nucleus</keyword>
<evidence type="ECO:0000256" key="8">
    <source>
        <dbReference type="ARBA" id="ARBA00023038"/>
    </source>
</evidence>
<evidence type="ECO:0000256" key="12">
    <source>
        <dbReference type="PROSITE-ProRule" id="PRU00125"/>
    </source>
</evidence>
<dbReference type="FunFam" id="2.10.110.10:FF:000001">
    <property type="entry name" value="Cysteine and glycine-rich protein 1"/>
    <property type="match status" value="1"/>
</dbReference>
<evidence type="ECO:0000256" key="4">
    <source>
        <dbReference type="ARBA" id="ARBA00022723"/>
    </source>
</evidence>
<sequence length="262" mass="29392">MDKAKCGKCEQPVYFAESVLAFGKRFHKKCFICSNAECSRNLDSRTSSEHKGKPYCNHCHRSLFGIQGVGYGIGSGVLTTANPISDGNKIIYGEDKTNHVTASISYGVKGNGVYKTTYVEKVEPTKLVEKRTIAQEFYTPNRYEDVQSDSEEKDIDEIVSKMRNQRTEESYRPSKPFTLPNIPRQAICPKCSKAVYEAEKILAAGGQWHKTTCFICETCSKRLESRTLCENAGKLYCKHCYAVNFGPKGYMKNSVVVLPVKN</sequence>
<dbReference type="AlphaFoldDB" id="A0A2A2KNX1"/>
<proteinExistence type="predicted"/>
<dbReference type="InterPro" id="IPR001781">
    <property type="entry name" value="Znf_LIM"/>
</dbReference>
<evidence type="ECO:0000256" key="6">
    <source>
        <dbReference type="ARBA" id="ARBA00022833"/>
    </source>
</evidence>
<evidence type="ECO:0000256" key="11">
    <source>
        <dbReference type="ARBA" id="ARBA00072537"/>
    </source>
</evidence>
<keyword evidence="3" id="KW-0517">Myogenesis</keyword>
<dbReference type="GO" id="GO:0005634">
    <property type="term" value="C:nucleus"/>
    <property type="evidence" value="ECO:0007669"/>
    <property type="project" value="UniProtKB-SubCell"/>
</dbReference>
<evidence type="ECO:0000259" key="13">
    <source>
        <dbReference type="PROSITE" id="PS50023"/>
    </source>
</evidence>
<dbReference type="Proteomes" id="UP000218231">
    <property type="component" value="Unassembled WGS sequence"/>
</dbReference>
<dbReference type="SMART" id="SM00132">
    <property type="entry name" value="LIM"/>
    <property type="match status" value="2"/>
</dbReference>
<evidence type="ECO:0000256" key="2">
    <source>
        <dbReference type="ARBA" id="ARBA00022481"/>
    </source>
</evidence>
<feature type="domain" description="LIM zinc-binding" evidence="13">
    <location>
        <begin position="186"/>
        <end position="247"/>
    </location>
</feature>
<evidence type="ECO:0000256" key="5">
    <source>
        <dbReference type="ARBA" id="ARBA00022737"/>
    </source>
</evidence>
<dbReference type="GO" id="GO:0060537">
    <property type="term" value="P:muscle tissue development"/>
    <property type="evidence" value="ECO:0007669"/>
    <property type="project" value="UniProtKB-ARBA"/>
</dbReference>
<evidence type="ECO:0000256" key="1">
    <source>
        <dbReference type="ARBA" id="ARBA00004123"/>
    </source>
</evidence>
<evidence type="ECO:0000256" key="3">
    <source>
        <dbReference type="ARBA" id="ARBA00022541"/>
    </source>
</evidence>
<protein>
    <recommendedName>
        <fullName evidence="11">Cysteine-rich protein 1</fullName>
    </recommendedName>
</protein>
<dbReference type="FunFam" id="2.10.110.10:FF:000054">
    <property type="entry name" value="Cysteine-rich protein 1"/>
    <property type="match status" value="1"/>
</dbReference>
<feature type="domain" description="LIM zinc-binding" evidence="13">
    <location>
        <begin position="4"/>
        <end position="66"/>
    </location>
</feature>
<keyword evidence="7" id="KW-0007">Acetylation</keyword>
<evidence type="ECO:0000313" key="14">
    <source>
        <dbReference type="EMBL" id="PAV75578.1"/>
    </source>
</evidence>
<keyword evidence="8 12" id="KW-0440">LIM domain</keyword>
<evidence type="ECO:0000256" key="9">
    <source>
        <dbReference type="ARBA" id="ARBA00023242"/>
    </source>
</evidence>
<gene>
    <name evidence="14" type="ORF">WR25_12589</name>
</gene>
<dbReference type="CDD" id="cd09326">
    <property type="entry name" value="LIM_CRP_like"/>
    <property type="match status" value="1"/>
</dbReference>
<dbReference type="GO" id="GO:0030036">
    <property type="term" value="P:actin cytoskeleton organization"/>
    <property type="evidence" value="ECO:0007669"/>
    <property type="project" value="TreeGrafter"/>
</dbReference>
<name>A0A2A2KNX1_9BILA</name>
<dbReference type="PANTHER" id="PTHR24215:SF37">
    <property type="entry name" value="LIM ZINC-BINDING DOMAIN-CONTAINING PROTEIN"/>
    <property type="match status" value="1"/>
</dbReference>
<dbReference type="EMBL" id="LIAE01008056">
    <property type="protein sequence ID" value="PAV75578.1"/>
    <property type="molecule type" value="Genomic_DNA"/>
</dbReference>
<keyword evidence="15" id="KW-1185">Reference proteome</keyword>
<comment type="caution">
    <text evidence="14">The sequence shown here is derived from an EMBL/GenBank/DDBJ whole genome shotgun (WGS) entry which is preliminary data.</text>
</comment>
<keyword evidence="2" id="KW-0488">Methylation</keyword>
<dbReference type="PANTHER" id="PTHR24215">
    <property type="entry name" value="RHO-GTPASE-ACTIVATING PROTEIN LRG1"/>
    <property type="match status" value="1"/>
</dbReference>
<keyword evidence="4 12" id="KW-0479">Metal-binding</keyword>
<dbReference type="Gene3D" id="2.10.110.10">
    <property type="entry name" value="Cysteine Rich Protein"/>
    <property type="match status" value="2"/>
</dbReference>
<dbReference type="OrthoDB" id="1679758at2759"/>
<keyword evidence="5" id="KW-0677">Repeat</keyword>
<evidence type="ECO:0000256" key="7">
    <source>
        <dbReference type="ARBA" id="ARBA00022990"/>
    </source>
</evidence>
<dbReference type="GO" id="GO:0030018">
    <property type="term" value="C:Z disc"/>
    <property type="evidence" value="ECO:0007669"/>
    <property type="project" value="UniProtKB-ARBA"/>
</dbReference>
<dbReference type="Pfam" id="PF00412">
    <property type="entry name" value="LIM"/>
    <property type="match status" value="2"/>
</dbReference>
<accession>A0A2A2KNX1</accession>
<comment type="function">
    <text evidence="10">Seems to have a role in zinc absorption and may function as an intracellular zinc transport protein.</text>
</comment>
<comment type="subcellular location">
    <subcellularLocation>
        <location evidence="1">Nucleus</location>
    </subcellularLocation>
</comment>